<organism evidence="4 5">
    <name type="scientific">Salinimicrobium flavum</name>
    <dbReference type="NCBI Taxonomy" id="1737065"/>
    <lineage>
        <taxon>Bacteria</taxon>
        <taxon>Pseudomonadati</taxon>
        <taxon>Bacteroidota</taxon>
        <taxon>Flavobacteriia</taxon>
        <taxon>Flavobacteriales</taxon>
        <taxon>Flavobacteriaceae</taxon>
        <taxon>Salinimicrobium</taxon>
    </lineage>
</organism>
<dbReference type="SUPFAM" id="SSF82171">
    <property type="entry name" value="DPP6 N-terminal domain-like"/>
    <property type="match status" value="1"/>
</dbReference>
<dbReference type="InterPro" id="IPR029058">
    <property type="entry name" value="AB_hydrolase_fold"/>
</dbReference>
<dbReference type="Pfam" id="PF00326">
    <property type="entry name" value="Peptidase_S9"/>
    <property type="match status" value="1"/>
</dbReference>
<dbReference type="PANTHER" id="PTHR11731:SF193">
    <property type="entry name" value="DIPEPTIDYL PEPTIDASE 9"/>
    <property type="match status" value="1"/>
</dbReference>
<dbReference type="Gene3D" id="3.40.50.1820">
    <property type="entry name" value="alpha/beta hydrolase"/>
    <property type="match status" value="1"/>
</dbReference>
<dbReference type="Proteomes" id="UP001597468">
    <property type="component" value="Unassembled WGS sequence"/>
</dbReference>
<dbReference type="RefSeq" id="WP_380751384.1">
    <property type="nucleotide sequence ID" value="NZ_JBHULT010000008.1"/>
</dbReference>
<dbReference type="SUPFAM" id="SSF53474">
    <property type="entry name" value="alpha/beta-Hydrolases"/>
    <property type="match status" value="1"/>
</dbReference>
<evidence type="ECO:0000313" key="5">
    <source>
        <dbReference type="Proteomes" id="UP001597468"/>
    </source>
</evidence>
<dbReference type="Pfam" id="PF00930">
    <property type="entry name" value="DPPIV_N"/>
    <property type="match status" value="1"/>
</dbReference>
<gene>
    <name evidence="4" type="ORF">ACFSTG_09025</name>
</gene>
<sequence>MNKTLFFFVVACLGLYPAFAQQSDLSVEKIMQDPQWMGSFPSNISWGAHSENIYFNYNPERNPADSLYRINIKDQEKIVPVSWKDREKLPPASGDFNDKKTKKVFTRSGSLLIYDLKSRKEKTILDLGAQIREPKFLANEDLISFVFSDNAYIYDLRNGTLKKLTNIRRGNEKEDKDKDLSEQDEWLKTENLELLQVVQERETKKEETEKYRELTQAPEPFTFYTGKKQLSNLAVAPNGRYVTFNLITRAENPDTNVPNYVDPTGYTVNLPARSKVGSEPTKMELAIYNLKKDTVYLVQTNALPGIKDLPNYIKDYPDREWKEEEREVIVTGPVFSDNGERAVVNVRSHDNKDRWIAQLDLGTGELTSLDRQRDEAWIAGPGIGYSFSKGTLGWLPDNKSIYYQSEETGYSHLYLLNTETGKKQALTSGEFEIFDPFLSNNKKHWYFTSSEVDPGERHFYRMPVNGGQKEKLTNMTGNNEVELSPDEKYMAIRHSYSNKPWELYLKRTSKQAEAKQLTAGATEDFRAYDWRDPQLVSFTGKDGAEVPARLYTPETSNGAAVIFVHGAGYLQNVHKWWSSYFREYMFHNLLTDLGYTVLDIDYRGSAGYGRDWRTGIYRHMGGKDLADQVSGAEFLVKDHGVDAEKIGIYGGSYGGFITLMAMFTEADTFKSGAALRSVTDWAHYNHGYTSNILNEPVSDPIAYRRSSPIYFAEGLEGNLLIAHGMTDVNVHYQDVVRLAQRLIELGKEDWEMAVYPVEGHGFVEPSSWTDEYRRILELFNETLLD</sequence>
<dbReference type="EMBL" id="JBHULT010000008">
    <property type="protein sequence ID" value="MFD2518034.1"/>
    <property type="molecule type" value="Genomic_DNA"/>
</dbReference>
<evidence type="ECO:0000259" key="3">
    <source>
        <dbReference type="Pfam" id="PF00930"/>
    </source>
</evidence>
<keyword evidence="5" id="KW-1185">Reference proteome</keyword>
<reference evidence="5" key="1">
    <citation type="journal article" date="2019" name="Int. J. Syst. Evol. Microbiol.">
        <title>The Global Catalogue of Microorganisms (GCM) 10K type strain sequencing project: providing services to taxonomists for standard genome sequencing and annotation.</title>
        <authorList>
            <consortium name="The Broad Institute Genomics Platform"/>
            <consortium name="The Broad Institute Genome Sequencing Center for Infectious Disease"/>
            <person name="Wu L."/>
            <person name="Ma J."/>
        </authorList>
    </citation>
    <scope>NUCLEOTIDE SEQUENCE [LARGE SCALE GENOMIC DNA]</scope>
    <source>
        <strain evidence="5">KCTC 42585</strain>
    </source>
</reference>
<dbReference type="Gene3D" id="2.140.10.30">
    <property type="entry name" value="Dipeptidylpeptidase IV, N-terminal domain"/>
    <property type="match status" value="2"/>
</dbReference>
<evidence type="ECO:0000259" key="2">
    <source>
        <dbReference type="Pfam" id="PF00326"/>
    </source>
</evidence>
<dbReference type="InterPro" id="IPR001375">
    <property type="entry name" value="Peptidase_S9_cat"/>
</dbReference>
<proteinExistence type="predicted"/>
<dbReference type="PANTHER" id="PTHR11731">
    <property type="entry name" value="PROTEASE FAMILY S9B,C DIPEPTIDYL-PEPTIDASE IV-RELATED"/>
    <property type="match status" value="1"/>
</dbReference>
<feature type="domain" description="Peptidase S9 prolyl oligopeptidase catalytic" evidence="2">
    <location>
        <begin position="588"/>
        <end position="783"/>
    </location>
</feature>
<feature type="domain" description="Dipeptidylpeptidase IV N-terminal" evidence="3">
    <location>
        <begin position="236"/>
        <end position="501"/>
    </location>
</feature>
<comment type="caution">
    <text evidence="4">The sequence shown here is derived from an EMBL/GenBank/DDBJ whole genome shotgun (WGS) entry which is preliminary data.</text>
</comment>
<dbReference type="InterPro" id="IPR002469">
    <property type="entry name" value="Peptidase_S9B_N"/>
</dbReference>
<dbReference type="InterPro" id="IPR050278">
    <property type="entry name" value="Serine_Prot_S9B/DPPIV"/>
</dbReference>
<accession>A0ABW5IXV7</accession>
<feature type="chain" id="PRO_5045379850" evidence="1">
    <location>
        <begin position="21"/>
        <end position="785"/>
    </location>
</feature>
<protein>
    <submittedName>
        <fullName evidence="4">Prolyl oligopeptidase family serine peptidase</fullName>
    </submittedName>
</protein>
<evidence type="ECO:0000313" key="4">
    <source>
        <dbReference type="EMBL" id="MFD2518034.1"/>
    </source>
</evidence>
<name>A0ABW5IXV7_9FLAO</name>
<evidence type="ECO:0000256" key="1">
    <source>
        <dbReference type="SAM" id="SignalP"/>
    </source>
</evidence>
<keyword evidence="1" id="KW-0732">Signal</keyword>
<feature type="signal peptide" evidence="1">
    <location>
        <begin position="1"/>
        <end position="20"/>
    </location>
</feature>